<protein>
    <submittedName>
        <fullName evidence="2">Uncharacterized protein</fullName>
    </submittedName>
</protein>
<evidence type="ECO:0000256" key="1">
    <source>
        <dbReference type="SAM" id="MobiDB-lite"/>
    </source>
</evidence>
<dbReference type="KEGG" id="acan:ACA1_389370"/>
<sequence>MEYDLFFLLQDEPALHAEKQRKSAGLAHRQQQRRGSLDPSSIRRPAFQAATHFPQPQSHHAMAGGRVVEDNERGGTVSLFASVGRVFKSFAAGPSPSVGGEWTPATVSPRRERRNSI</sequence>
<organism evidence="2 3">
    <name type="scientific">Acanthamoeba castellanii (strain ATCC 30010 / Neff)</name>
    <dbReference type="NCBI Taxonomy" id="1257118"/>
    <lineage>
        <taxon>Eukaryota</taxon>
        <taxon>Amoebozoa</taxon>
        <taxon>Discosea</taxon>
        <taxon>Longamoebia</taxon>
        <taxon>Centramoebida</taxon>
        <taxon>Acanthamoebidae</taxon>
        <taxon>Acanthamoeba</taxon>
    </lineage>
</organism>
<keyword evidence="3" id="KW-1185">Reference proteome</keyword>
<reference evidence="2 3" key="1">
    <citation type="journal article" date="2013" name="Genome Biol.">
        <title>Genome of Acanthamoeba castellanii highlights extensive lateral gene transfer and early evolution of tyrosine kinase signaling.</title>
        <authorList>
            <person name="Clarke M."/>
            <person name="Lohan A.J."/>
            <person name="Liu B."/>
            <person name="Lagkouvardos I."/>
            <person name="Roy S."/>
            <person name="Zafar N."/>
            <person name="Bertelli C."/>
            <person name="Schilde C."/>
            <person name="Kianianmomeni A."/>
            <person name="Burglin T.R."/>
            <person name="Frech C."/>
            <person name="Turcotte B."/>
            <person name="Kopec K.O."/>
            <person name="Synnott J.M."/>
            <person name="Choo C."/>
            <person name="Paponov I."/>
            <person name="Finkler A."/>
            <person name="Soon Heng Tan C."/>
            <person name="Hutchins A.P."/>
            <person name="Weinmeier T."/>
            <person name="Rattei T."/>
            <person name="Chu J.S."/>
            <person name="Gimenez G."/>
            <person name="Irimia M."/>
            <person name="Rigden D.J."/>
            <person name="Fitzpatrick D.A."/>
            <person name="Lorenzo-Morales J."/>
            <person name="Bateman A."/>
            <person name="Chiu C.H."/>
            <person name="Tang P."/>
            <person name="Hegemann P."/>
            <person name="Fromm H."/>
            <person name="Raoult D."/>
            <person name="Greub G."/>
            <person name="Miranda-Saavedra D."/>
            <person name="Chen N."/>
            <person name="Nash P."/>
            <person name="Ginger M.L."/>
            <person name="Horn M."/>
            <person name="Schaap P."/>
            <person name="Caler L."/>
            <person name="Loftus B."/>
        </authorList>
    </citation>
    <scope>NUCLEOTIDE SEQUENCE [LARGE SCALE GENOMIC DNA]</scope>
    <source>
        <strain evidence="2 3">Neff</strain>
    </source>
</reference>
<gene>
    <name evidence="2" type="ORF">ACA1_389370</name>
</gene>
<dbReference type="VEuPathDB" id="AmoebaDB:ACA1_389370"/>
<feature type="region of interest" description="Disordered" evidence="1">
    <location>
        <begin position="92"/>
        <end position="117"/>
    </location>
</feature>
<dbReference type="AlphaFoldDB" id="L8GGA3"/>
<feature type="region of interest" description="Disordered" evidence="1">
    <location>
        <begin position="18"/>
        <end position="43"/>
    </location>
</feature>
<dbReference type="GeneID" id="14911657"/>
<name>L8GGA3_ACACF</name>
<dbReference type="EMBL" id="KB008156">
    <property type="protein sequence ID" value="ELR11216.1"/>
    <property type="molecule type" value="Genomic_DNA"/>
</dbReference>
<evidence type="ECO:0000313" key="2">
    <source>
        <dbReference type="EMBL" id="ELR11216.1"/>
    </source>
</evidence>
<dbReference type="Proteomes" id="UP000011083">
    <property type="component" value="Unassembled WGS sequence"/>
</dbReference>
<evidence type="ECO:0000313" key="3">
    <source>
        <dbReference type="Proteomes" id="UP000011083"/>
    </source>
</evidence>
<dbReference type="RefSeq" id="XP_004333229.1">
    <property type="nucleotide sequence ID" value="XM_004333181.1"/>
</dbReference>
<accession>L8GGA3</accession>
<proteinExistence type="predicted"/>